<proteinExistence type="predicted"/>
<protein>
    <submittedName>
        <fullName evidence="1">Uncharacterized protein</fullName>
    </submittedName>
</protein>
<organism evidence="1 2">
    <name type="scientific">Porphyromonas crevioricanis</name>
    <dbReference type="NCBI Taxonomy" id="393921"/>
    <lineage>
        <taxon>Bacteria</taxon>
        <taxon>Pseudomonadati</taxon>
        <taxon>Bacteroidota</taxon>
        <taxon>Bacteroidia</taxon>
        <taxon>Bacteroidales</taxon>
        <taxon>Porphyromonadaceae</taxon>
        <taxon>Porphyromonas</taxon>
    </lineage>
</organism>
<gene>
    <name evidence="1" type="ORF">HQ38_05820</name>
</gene>
<dbReference type="EMBL" id="JQJC01000019">
    <property type="protein sequence ID" value="KGN94319.1"/>
    <property type="molecule type" value="Genomic_DNA"/>
</dbReference>
<comment type="caution">
    <text evidence="1">The sequence shown here is derived from an EMBL/GenBank/DDBJ whole genome shotgun (WGS) entry which is preliminary data.</text>
</comment>
<evidence type="ECO:0000313" key="2">
    <source>
        <dbReference type="Proteomes" id="UP000030136"/>
    </source>
</evidence>
<dbReference type="Proteomes" id="UP000030136">
    <property type="component" value="Unassembled WGS sequence"/>
</dbReference>
<reference evidence="1 2" key="1">
    <citation type="submission" date="2014-08" db="EMBL/GenBank/DDBJ databases">
        <title>Porphyromonas crevioricanis strain:COT-253_OH1447 Genome sequencing.</title>
        <authorList>
            <person name="Wallis C."/>
            <person name="Deusch O."/>
            <person name="O'Flynn C."/>
            <person name="Davis I."/>
            <person name="Jospin G."/>
            <person name="Darling A.E."/>
            <person name="Coil D.A."/>
            <person name="Alexiev A."/>
            <person name="Horsfall A."/>
            <person name="Kirkwood N."/>
            <person name="Harris S."/>
            <person name="Eisen J.A."/>
        </authorList>
    </citation>
    <scope>NUCLEOTIDE SEQUENCE [LARGE SCALE GENOMIC DNA]</scope>
    <source>
        <strain evidence="2">COT-253 OH1447</strain>
    </source>
</reference>
<sequence length="82" mass="9644">MYLTFRYTKIDYSLVIRGDLCTSSKVTIRTWHFGDFAEYGNLEGIETEGEKREYTVIHDQTQMSKITQRILCYAIVSRAYCD</sequence>
<evidence type="ECO:0000313" key="1">
    <source>
        <dbReference type="EMBL" id="KGN94319.1"/>
    </source>
</evidence>
<dbReference type="AlphaFoldDB" id="A0AB34PGE2"/>
<accession>A0AB34PGE2</accession>
<name>A0AB34PGE2_9PORP</name>